<comment type="caution">
    <text evidence="2">The sequence shown here is derived from an EMBL/GenBank/DDBJ whole genome shotgun (WGS) entry which is preliminary data.</text>
</comment>
<name>A0A2U3E5M4_PURLI</name>
<feature type="compositionally biased region" description="Low complexity" evidence="1">
    <location>
        <begin position="72"/>
        <end position="90"/>
    </location>
</feature>
<evidence type="ECO:0000256" key="1">
    <source>
        <dbReference type="SAM" id="MobiDB-lite"/>
    </source>
</evidence>
<feature type="region of interest" description="Disordered" evidence="1">
    <location>
        <begin position="242"/>
        <end position="307"/>
    </location>
</feature>
<evidence type="ECO:0000313" key="2">
    <source>
        <dbReference type="EMBL" id="PWI69786.1"/>
    </source>
</evidence>
<feature type="compositionally biased region" description="Polar residues" evidence="1">
    <location>
        <begin position="402"/>
        <end position="414"/>
    </location>
</feature>
<protein>
    <submittedName>
        <fullName evidence="2">Uncharacterized protein</fullName>
    </submittedName>
</protein>
<feature type="compositionally biased region" description="Polar residues" evidence="1">
    <location>
        <begin position="154"/>
        <end position="166"/>
    </location>
</feature>
<sequence length="433" mass="45629">MEIALARGPCAARCMVGWLPSVPRCGVSPEQERRQWQAGREWAFLSLDRAHGGPGVDVGEDPVACMRVALSSSSSASSSSSSSTTSASTSPARVSTREPDQPTASSATAAAVPLPRRSAARNQRKAHHTGLVARLLRKSSPTLVKQNARRLSETRQTGPAAPSTSLGPHFLTSPIPSHRVGPANYITVGPGASKGRAWTRWEWDGNHRRGLLAPFSWALSRHQPGRQALFIVPPRRPGAMLAGEGQAPSDCPPGGALSAPGALDGPPGRIITRPSPARPSPPAQPGVVVLGGSRRRETRSGRQPSVQSTLFHAPAQQAHPSPFPSHNTIPSHPTTLSPSLPLLLLTLTSPPPAPREQAFLLQLFALPRISLSETFIYQSAVLAAAAQSSGRHRIIETKFCPSAQSGARSRSTPADSLPAAFIPTNPPSPTGFL</sequence>
<feature type="region of interest" description="Disordered" evidence="1">
    <location>
        <begin position="402"/>
        <end position="433"/>
    </location>
</feature>
<proteinExistence type="predicted"/>
<organism evidence="2 3">
    <name type="scientific">Purpureocillium lilacinum</name>
    <name type="common">Paecilomyces lilacinus</name>
    <dbReference type="NCBI Taxonomy" id="33203"/>
    <lineage>
        <taxon>Eukaryota</taxon>
        <taxon>Fungi</taxon>
        <taxon>Dikarya</taxon>
        <taxon>Ascomycota</taxon>
        <taxon>Pezizomycotina</taxon>
        <taxon>Sordariomycetes</taxon>
        <taxon>Hypocreomycetidae</taxon>
        <taxon>Hypocreales</taxon>
        <taxon>Ophiocordycipitaceae</taxon>
        <taxon>Purpureocillium</taxon>
    </lineage>
</organism>
<gene>
    <name evidence="2" type="ORF">PCL_00698</name>
</gene>
<feature type="compositionally biased region" description="Basic residues" evidence="1">
    <location>
        <begin position="118"/>
        <end position="128"/>
    </location>
</feature>
<accession>A0A2U3E5M4</accession>
<dbReference type="Proteomes" id="UP000245956">
    <property type="component" value="Unassembled WGS sequence"/>
</dbReference>
<evidence type="ECO:0000313" key="3">
    <source>
        <dbReference type="Proteomes" id="UP000245956"/>
    </source>
</evidence>
<feature type="region of interest" description="Disordered" evidence="1">
    <location>
        <begin position="72"/>
        <end position="170"/>
    </location>
</feature>
<reference evidence="2 3" key="1">
    <citation type="journal article" date="2016" name="Front. Microbiol.">
        <title>Genome and transcriptome sequences reveal the specific parasitism of the nematophagous Purpureocillium lilacinum 36-1.</title>
        <authorList>
            <person name="Xie J."/>
            <person name="Li S."/>
            <person name="Mo C."/>
            <person name="Xiao X."/>
            <person name="Peng D."/>
            <person name="Wang G."/>
            <person name="Xiao Y."/>
        </authorList>
    </citation>
    <scope>NUCLEOTIDE SEQUENCE [LARGE SCALE GENOMIC DNA]</scope>
    <source>
        <strain evidence="2 3">36-1</strain>
    </source>
</reference>
<dbReference type="AlphaFoldDB" id="A0A2U3E5M4"/>
<feature type="compositionally biased region" description="Pro residues" evidence="1">
    <location>
        <begin position="424"/>
        <end position="433"/>
    </location>
</feature>
<dbReference type="EMBL" id="LCWV01000011">
    <property type="protein sequence ID" value="PWI69786.1"/>
    <property type="molecule type" value="Genomic_DNA"/>
</dbReference>